<evidence type="ECO:0000313" key="2">
    <source>
        <dbReference type="EMBL" id="SKC34231.1"/>
    </source>
</evidence>
<dbReference type="PANTHER" id="PTHR38973">
    <property type="entry name" value="PLASMID PARTITIONING CONTROL PROTEIN-RELATED"/>
    <property type="match status" value="1"/>
</dbReference>
<evidence type="ECO:0000256" key="1">
    <source>
        <dbReference type="ARBA" id="ARBA00023125"/>
    </source>
</evidence>
<organism evidence="2 3">
    <name type="scientific">Photobacterium piscicola</name>
    <dbReference type="NCBI Taxonomy" id="1378299"/>
    <lineage>
        <taxon>Bacteria</taxon>
        <taxon>Pseudomonadati</taxon>
        <taxon>Pseudomonadota</taxon>
        <taxon>Gammaproteobacteria</taxon>
        <taxon>Vibrionales</taxon>
        <taxon>Vibrionaceae</taxon>
        <taxon>Photobacterium</taxon>
    </lineage>
</organism>
<keyword evidence="1" id="KW-0238">DNA-binding</keyword>
<dbReference type="AlphaFoldDB" id="A0A1T5I5B8"/>
<gene>
    <name evidence="2" type="primary">virB_2</name>
    <name evidence="2" type="ORF">CZ809_03843</name>
</gene>
<name>A0A1T5I5B8_9GAMM</name>
<dbReference type="OrthoDB" id="5719994at2"/>
<dbReference type="EMBL" id="FUZI01000014">
    <property type="protein sequence ID" value="SKC34231.1"/>
    <property type="molecule type" value="Genomic_DNA"/>
</dbReference>
<dbReference type="Proteomes" id="UP000189966">
    <property type="component" value="Unassembled WGS sequence"/>
</dbReference>
<protein>
    <submittedName>
        <fullName evidence="2">Virulence regulon transcriptional activator VirB</fullName>
    </submittedName>
</protein>
<dbReference type="RefSeq" id="WP_080159123.1">
    <property type="nucleotide sequence ID" value="NZ_FUZI01000014.1"/>
</dbReference>
<dbReference type="CDD" id="cd16394">
    <property type="entry name" value="sopB_N"/>
    <property type="match status" value="1"/>
</dbReference>
<proteinExistence type="predicted"/>
<sequence length="311" mass="35643">MSLSHKRTGFGQRTNNLPSLSTKELIFKSGAKVIATRVVIKANEIENKTVIHHLNIRNQTNLTAESLRDILPSIKLSGVHTEGFAIEKDGKFLIIESSRRRMACILSNKDLPLYVFKADEISDNDLTAFIESTFTQKKLSYREIGAVYPTLMEKNNWSAIQLAEQLNIGRETCRKRLVAASINQNLIDVFPDPEGIPNSFYSKLVKVEKYLKTNNISMSQFIKQLMLLDIDSSEIDEIQHSVMKRMLDIIQTKQVSKWIINDIQIFSEKDKYAKIHETDDHKKLTIELSGLNDDLYKEVIKFVNDKINHES</sequence>
<accession>A0A1T5I5B8</accession>
<dbReference type="PANTHER" id="PTHR38973:SF1">
    <property type="entry name" value="PLASMID PARTITION PROTEIN B"/>
    <property type="match status" value="1"/>
</dbReference>
<dbReference type="Gene3D" id="1.10.10.2830">
    <property type="match status" value="1"/>
</dbReference>
<evidence type="ECO:0000313" key="3">
    <source>
        <dbReference type="Proteomes" id="UP000189966"/>
    </source>
</evidence>
<dbReference type="GO" id="GO:0003677">
    <property type="term" value="F:DNA binding"/>
    <property type="evidence" value="ECO:0007669"/>
    <property type="project" value="UniProtKB-KW"/>
</dbReference>
<reference evidence="2 3" key="1">
    <citation type="submission" date="2017-02" db="EMBL/GenBank/DDBJ databases">
        <authorList>
            <person name="Peterson S.W."/>
        </authorList>
    </citation>
    <scope>NUCLEOTIDE SEQUENCE [LARGE SCALE GENOMIC DNA]</scope>
    <source>
        <strain evidence="3">type strain: NCCB 100098</strain>
    </source>
</reference>